<dbReference type="RefSeq" id="WP_136530872.1">
    <property type="nucleotide sequence ID" value="NZ_STGX01000013.1"/>
</dbReference>
<dbReference type="AlphaFoldDB" id="A0A4S8PAS2"/>
<accession>A0A4S8PAS2</accession>
<name>A0A4S8PAS2_9ACTN</name>
<evidence type="ECO:0000313" key="2">
    <source>
        <dbReference type="Proteomes" id="UP000305792"/>
    </source>
</evidence>
<dbReference type="EMBL" id="STGX01000013">
    <property type="protein sequence ID" value="THV26675.1"/>
    <property type="molecule type" value="Genomic_DNA"/>
</dbReference>
<protein>
    <submittedName>
        <fullName evidence="1">Uncharacterized protein</fullName>
    </submittedName>
</protein>
<comment type="caution">
    <text evidence="1">The sequence shown here is derived from an EMBL/GenBank/DDBJ whole genome shotgun (WGS) entry which is preliminary data.</text>
</comment>
<sequence>MPYPWRILIEQHTGLTEHKVMHAHLHPEVFDSRDEAREFARTAADEFEPDHPIMLQGRLVLRKDEDTYIVLTKGATTMFHFSVHVCQQTSMRDTDDYDDHQQFAHCRDDGIEPWAYLQ</sequence>
<keyword evidence="2" id="KW-1185">Reference proteome</keyword>
<evidence type="ECO:0000313" key="1">
    <source>
        <dbReference type="EMBL" id="THV26675.1"/>
    </source>
</evidence>
<gene>
    <name evidence="1" type="ORF">E9998_16905</name>
</gene>
<proteinExistence type="predicted"/>
<reference evidence="1 2" key="1">
    <citation type="journal article" date="2018" name="Int. J. Syst. Evol. Microbiol.">
        <title>Glycomyces paridis sp. nov., isolated from the medicinal plant Paris polyphylla.</title>
        <authorList>
            <person name="Fang X.M."/>
            <person name="Bai J.L."/>
            <person name="Su J."/>
            <person name="Zhao L.L."/>
            <person name="Liu H.Y."/>
            <person name="Ma B.P."/>
            <person name="Zhang Y.Q."/>
            <person name="Yu L.Y."/>
        </authorList>
    </citation>
    <scope>NUCLEOTIDE SEQUENCE [LARGE SCALE GENOMIC DNA]</scope>
    <source>
        <strain evidence="1 2">CPCC 204357</strain>
    </source>
</reference>
<organism evidence="1 2">
    <name type="scientific">Glycomyces paridis</name>
    <dbReference type="NCBI Taxonomy" id="2126555"/>
    <lineage>
        <taxon>Bacteria</taxon>
        <taxon>Bacillati</taxon>
        <taxon>Actinomycetota</taxon>
        <taxon>Actinomycetes</taxon>
        <taxon>Glycomycetales</taxon>
        <taxon>Glycomycetaceae</taxon>
        <taxon>Glycomyces</taxon>
    </lineage>
</organism>
<dbReference type="Proteomes" id="UP000305792">
    <property type="component" value="Unassembled WGS sequence"/>
</dbReference>
<dbReference type="OrthoDB" id="4552079at2"/>